<evidence type="ECO:0000256" key="1">
    <source>
        <dbReference type="SAM" id="MobiDB-lite"/>
    </source>
</evidence>
<protein>
    <submittedName>
        <fullName evidence="2">Uncharacterized protein</fullName>
    </submittedName>
</protein>
<accession>A0AA88NZ99</accession>
<sequence>MKCDAEHRLRLFSSSTDSDLSIASSFSGSDEVEPHEKSEIVRTDSLTTCPRLLSPADLQLHEAALVLLTNDSIQHANVAEGLELEAALVCFKLD</sequence>
<evidence type="ECO:0000313" key="2">
    <source>
        <dbReference type="EMBL" id="KAK2869561.1"/>
    </source>
</evidence>
<organism evidence="2 3">
    <name type="scientific">Tachysurus vachellii</name>
    <name type="common">Darkbarbel catfish</name>
    <name type="synonym">Pelteobagrus vachellii</name>
    <dbReference type="NCBI Taxonomy" id="175792"/>
    <lineage>
        <taxon>Eukaryota</taxon>
        <taxon>Metazoa</taxon>
        <taxon>Chordata</taxon>
        <taxon>Craniata</taxon>
        <taxon>Vertebrata</taxon>
        <taxon>Euteleostomi</taxon>
        <taxon>Actinopterygii</taxon>
        <taxon>Neopterygii</taxon>
        <taxon>Teleostei</taxon>
        <taxon>Ostariophysi</taxon>
        <taxon>Siluriformes</taxon>
        <taxon>Bagridae</taxon>
        <taxon>Tachysurus</taxon>
    </lineage>
</organism>
<dbReference type="Proteomes" id="UP001187315">
    <property type="component" value="Unassembled WGS sequence"/>
</dbReference>
<dbReference type="AlphaFoldDB" id="A0AA88NZ99"/>
<feature type="region of interest" description="Disordered" evidence="1">
    <location>
        <begin position="21"/>
        <end position="40"/>
    </location>
</feature>
<name>A0AA88NZ99_TACVA</name>
<comment type="caution">
    <text evidence="2">The sequence shown here is derived from an EMBL/GenBank/DDBJ whole genome shotgun (WGS) entry which is preliminary data.</text>
</comment>
<evidence type="ECO:0000313" key="3">
    <source>
        <dbReference type="Proteomes" id="UP001187315"/>
    </source>
</evidence>
<keyword evidence="3" id="KW-1185">Reference proteome</keyword>
<dbReference type="EMBL" id="JAVHJS010000001">
    <property type="protein sequence ID" value="KAK2869561.1"/>
    <property type="molecule type" value="Genomic_DNA"/>
</dbReference>
<proteinExistence type="predicted"/>
<gene>
    <name evidence="2" type="ORF">Q7C36_001432</name>
</gene>
<reference evidence="2" key="1">
    <citation type="submission" date="2023-08" db="EMBL/GenBank/DDBJ databases">
        <title>Pelteobagrus vachellii genome.</title>
        <authorList>
            <person name="Liu H."/>
        </authorList>
    </citation>
    <scope>NUCLEOTIDE SEQUENCE</scope>
    <source>
        <strain evidence="2">PRFRI_2022a</strain>
        <tissue evidence="2">Muscle</tissue>
    </source>
</reference>